<dbReference type="AlphaFoldDB" id="A0A7Z0KZH2"/>
<proteinExistence type="predicted"/>
<keyword evidence="1" id="KW-1133">Transmembrane helix</keyword>
<organism evidence="3 4">
    <name type="scientific">Rhabdonatronobacter sediminivivens</name>
    <dbReference type="NCBI Taxonomy" id="2743469"/>
    <lineage>
        <taxon>Bacteria</taxon>
        <taxon>Pseudomonadati</taxon>
        <taxon>Pseudomonadota</taxon>
        <taxon>Alphaproteobacteria</taxon>
        <taxon>Rhodobacterales</taxon>
        <taxon>Paracoccaceae</taxon>
        <taxon>Rhabdonatronobacter</taxon>
    </lineage>
</organism>
<keyword evidence="1" id="KW-0472">Membrane</keyword>
<protein>
    <recommendedName>
        <fullName evidence="5">Ferrochelatase</fullName>
    </recommendedName>
</protein>
<comment type="caution">
    <text evidence="3">The sequence shown here is derived from an EMBL/GenBank/DDBJ whole genome shotgun (WGS) entry which is preliminary data.</text>
</comment>
<keyword evidence="1" id="KW-0812">Transmembrane</keyword>
<reference evidence="3 4" key="1">
    <citation type="journal article" date="2000" name="Arch. Microbiol.">
        <title>Rhodobaca bogoriensis gen. nov. and sp. nov., an alkaliphilic purple nonsulfur bacterium from African Rift Valley soda lakes.</title>
        <authorList>
            <person name="Milford A.D."/>
            <person name="Achenbach L.A."/>
            <person name="Jung D.O."/>
            <person name="Madigan M.T."/>
        </authorList>
    </citation>
    <scope>NUCLEOTIDE SEQUENCE [LARGE SCALE GENOMIC DNA]</scope>
    <source>
        <strain evidence="3 4">2376</strain>
    </source>
</reference>
<evidence type="ECO:0008006" key="5">
    <source>
        <dbReference type="Google" id="ProtNLM"/>
    </source>
</evidence>
<dbReference type="RefSeq" id="WP_179905130.1">
    <property type="nucleotide sequence ID" value="NZ_JACBXS010000008.1"/>
</dbReference>
<evidence type="ECO:0000313" key="3">
    <source>
        <dbReference type="EMBL" id="NYS24428.1"/>
    </source>
</evidence>
<sequence length="65" mass="6568">MKKIALAAALSMAATSSFAGSHGTSKYAEPVIEPEVIVEDTRSTAAGIVVPIMLLVVLAAAVAAR</sequence>
<keyword evidence="4" id="KW-1185">Reference proteome</keyword>
<gene>
    <name evidence="3" type="ORF">HUK65_05435</name>
</gene>
<feature type="transmembrane region" description="Helical" evidence="1">
    <location>
        <begin position="43"/>
        <end position="64"/>
    </location>
</feature>
<evidence type="ECO:0000256" key="2">
    <source>
        <dbReference type="SAM" id="SignalP"/>
    </source>
</evidence>
<keyword evidence="2" id="KW-0732">Signal</keyword>
<dbReference type="Proteomes" id="UP000529417">
    <property type="component" value="Unassembled WGS sequence"/>
</dbReference>
<dbReference type="EMBL" id="JACBXS010000008">
    <property type="protein sequence ID" value="NYS24428.1"/>
    <property type="molecule type" value="Genomic_DNA"/>
</dbReference>
<feature type="chain" id="PRO_5030900799" description="Ferrochelatase" evidence="2">
    <location>
        <begin position="20"/>
        <end position="65"/>
    </location>
</feature>
<accession>A0A7Z0KZH2</accession>
<name>A0A7Z0KZH2_9RHOB</name>
<evidence type="ECO:0000256" key="1">
    <source>
        <dbReference type="SAM" id="Phobius"/>
    </source>
</evidence>
<feature type="signal peptide" evidence="2">
    <location>
        <begin position="1"/>
        <end position="19"/>
    </location>
</feature>
<evidence type="ECO:0000313" key="4">
    <source>
        <dbReference type="Proteomes" id="UP000529417"/>
    </source>
</evidence>